<evidence type="ECO:0000256" key="5">
    <source>
        <dbReference type="SAM" id="MobiDB-lite"/>
    </source>
</evidence>
<evidence type="ECO:0000313" key="8">
    <source>
        <dbReference type="EMBL" id="KAK5109656.1"/>
    </source>
</evidence>
<name>A0AAN7YE92_9PEZI</name>
<feature type="region of interest" description="Disordered" evidence="5">
    <location>
        <begin position="1"/>
        <end position="25"/>
    </location>
</feature>
<dbReference type="Gene3D" id="3.40.50.720">
    <property type="entry name" value="NAD(P)-binding Rossmann-like Domain"/>
    <property type="match status" value="2"/>
</dbReference>
<keyword evidence="2 4" id="KW-0560">Oxidoreductase</keyword>
<dbReference type="GO" id="GO:0051287">
    <property type="term" value="F:NAD binding"/>
    <property type="evidence" value="ECO:0007669"/>
    <property type="project" value="InterPro"/>
</dbReference>
<dbReference type="Pfam" id="PF00389">
    <property type="entry name" value="2-Hacid_dh"/>
    <property type="match status" value="1"/>
</dbReference>
<dbReference type="PROSITE" id="PS00671">
    <property type="entry name" value="D_2_HYDROXYACID_DH_3"/>
    <property type="match status" value="1"/>
</dbReference>
<sequence>MAPGLLLSEPQSDMHDRLNEDQGSTKPTVYMLDKLHSEATKHAQCLFNVVLPSDPELQNWQQNAEFILMKSSSLSAEEINKAQRLRAIGKQGVGIDRIDAKACQSRGIDIINTPGVNATAVAELVLALTMSVAREIASVHGRLVQDQQVGKESCSGLIMTGKTIGLVGMGNIGKAVARIFKGAFNAKIVAYDPYMPASAWGELPHVRASTVAEVIETADVLSVHVPLTPSTRDLVGYKQMLNMKPTAIIINAARGGIVNELDLARAVKEGVIWGAGLDCHEEEPPTKARYEALWSSGRIVSTPHIGAATAQTQMETAKAAVDLLYDHISKSR</sequence>
<proteinExistence type="inferred from homology"/>
<evidence type="ECO:0000256" key="1">
    <source>
        <dbReference type="ARBA" id="ARBA00005854"/>
    </source>
</evidence>
<accession>A0AAN7YE92</accession>
<feature type="domain" description="D-isomer specific 2-hydroxyacid dehydrogenase catalytic" evidence="6">
    <location>
        <begin position="31"/>
        <end position="328"/>
    </location>
</feature>
<organism evidence="8 9">
    <name type="scientific">Meristemomyces frigidus</name>
    <dbReference type="NCBI Taxonomy" id="1508187"/>
    <lineage>
        <taxon>Eukaryota</taxon>
        <taxon>Fungi</taxon>
        <taxon>Dikarya</taxon>
        <taxon>Ascomycota</taxon>
        <taxon>Pezizomycotina</taxon>
        <taxon>Dothideomycetes</taxon>
        <taxon>Dothideomycetidae</taxon>
        <taxon>Mycosphaerellales</taxon>
        <taxon>Teratosphaeriaceae</taxon>
        <taxon>Meristemomyces</taxon>
    </lineage>
</organism>
<comment type="similarity">
    <text evidence="1 4">Belongs to the D-isomer specific 2-hydroxyacid dehydrogenase family.</text>
</comment>
<dbReference type="PANTHER" id="PTHR43761:SF1">
    <property type="entry name" value="D-ISOMER SPECIFIC 2-HYDROXYACID DEHYDROGENASE CATALYTIC DOMAIN-CONTAINING PROTEIN-RELATED"/>
    <property type="match status" value="1"/>
</dbReference>
<dbReference type="InterPro" id="IPR036291">
    <property type="entry name" value="NAD(P)-bd_dom_sf"/>
</dbReference>
<dbReference type="InterPro" id="IPR050418">
    <property type="entry name" value="D-iso_2-hydroxyacid_DH_PdxB"/>
</dbReference>
<gene>
    <name evidence="8" type="ORF">LTR62_006778</name>
</gene>
<evidence type="ECO:0000313" key="9">
    <source>
        <dbReference type="Proteomes" id="UP001310890"/>
    </source>
</evidence>
<dbReference type="PROSITE" id="PS00670">
    <property type="entry name" value="D_2_HYDROXYACID_DH_2"/>
    <property type="match status" value="1"/>
</dbReference>
<dbReference type="InterPro" id="IPR029753">
    <property type="entry name" value="D-isomer_DH_CS"/>
</dbReference>
<reference evidence="8" key="1">
    <citation type="submission" date="2023-08" db="EMBL/GenBank/DDBJ databases">
        <title>Black Yeasts Isolated from many extreme environments.</title>
        <authorList>
            <person name="Coleine C."/>
            <person name="Stajich J.E."/>
            <person name="Selbmann L."/>
        </authorList>
    </citation>
    <scope>NUCLEOTIDE SEQUENCE</scope>
    <source>
        <strain evidence="8">CCFEE 5401</strain>
    </source>
</reference>
<dbReference type="FunFam" id="3.40.50.720:FF:000203">
    <property type="entry name" value="D-3-phosphoglycerate dehydrogenase (SerA)"/>
    <property type="match status" value="1"/>
</dbReference>
<evidence type="ECO:0000259" key="7">
    <source>
        <dbReference type="Pfam" id="PF02826"/>
    </source>
</evidence>
<dbReference type="EMBL" id="JAVRRL010000060">
    <property type="protein sequence ID" value="KAK5109656.1"/>
    <property type="molecule type" value="Genomic_DNA"/>
</dbReference>
<dbReference type="AlphaFoldDB" id="A0AAN7YE92"/>
<keyword evidence="3" id="KW-0520">NAD</keyword>
<dbReference type="InterPro" id="IPR006139">
    <property type="entry name" value="D-isomer_2_OHA_DH_cat_dom"/>
</dbReference>
<dbReference type="SUPFAM" id="SSF52283">
    <property type="entry name" value="Formate/glycerate dehydrogenase catalytic domain-like"/>
    <property type="match status" value="1"/>
</dbReference>
<protein>
    <recommendedName>
        <fullName evidence="10">D-3-phosphoglycerate dehydrogenase</fullName>
    </recommendedName>
</protein>
<dbReference type="GO" id="GO:0016616">
    <property type="term" value="F:oxidoreductase activity, acting on the CH-OH group of donors, NAD or NADP as acceptor"/>
    <property type="evidence" value="ECO:0007669"/>
    <property type="project" value="InterPro"/>
</dbReference>
<evidence type="ECO:0008006" key="10">
    <source>
        <dbReference type="Google" id="ProtNLM"/>
    </source>
</evidence>
<feature type="domain" description="D-isomer specific 2-hydroxyacid dehydrogenase NAD-binding" evidence="7">
    <location>
        <begin position="126"/>
        <end position="306"/>
    </location>
</feature>
<dbReference type="Pfam" id="PF02826">
    <property type="entry name" value="2-Hacid_dh_C"/>
    <property type="match status" value="1"/>
</dbReference>
<dbReference type="Proteomes" id="UP001310890">
    <property type="component" value="Unassembled WGS sequence"/>
</dbReference>
<evidence type="ECO:0000256" key="2">
    <source>
        <dbReference type="ARBA" id="ARBA00023002"/>
    </source>
</evidence>
<evidence type="ECO:0000259" key="6">
    <source>
        <dbReference type="Pfam" id="PF00389"/>
    </source>
</evidence>
<dbReference type="InterPro" id="IPR006140">
    <property type="entry name" value="D-isomer_DH_NAD-bd"/>
</dbReference>
<dbReference type="SUPFAM" id="SSF51735">
    <property type="entry name" value="NAD(P)-binding Rossmann-fold domains"/>
    <property type="match status" value="1"/>
</dbReference>
<dbReference type="PANTHER" id="PTHR43761">
    <property type="entry name" value="D-ISOMER SPECIFIC 2-HYDROXYACID DEHYDROGENASE FAMILY PROTEIN (AFU_ORTHOLOGUE AFUA_1G13630)"/>
    <property type="match status" value="1"/>
</dbReference>
<evidence type="ECO:0000256" key="4">
    <source>
        <dbReference type="RuleBase" id="RU003719"/>
    </source>
</evidence>
<comment type="caution">
    <text evidence="8">The sequence shown here is derived from an EMBL/GenBank/DDBJ whole genome shotgun (WGS) entry which is preliminary data.</text>
</comment>
<evidence type="ECO:0000256" key="3">
    <source>
        <dbReference type="ARBA" id="ARBA00023027"/>
    </source>
</evidence>